<keyword evidence="3" id="KW-1185">Reference proteome</keyword>
<evidence type="ECO:0000256" key="1">
    <source>
        <dbReference type="SAM" id="SignalP"/>
    </source>
</evidence>
<feature type="signal peptide" evidence="1">
    <location>
        <begin position="1"/>
        <end position="18"/>
    </location>
</feature>
<gene>
    <name evidence="2" type="ORF">SOO65_11945</name>
</gene>
<dbReference type="AlphaFoldDB" id="A0AAX4HK64"/>
<organism evidence="2 3">
    <name type="scientific">Peredibacter starrii</name>
    <dbReference type="NCBI Taxonomy" id="28202"/>
    <lineage>
        <taxon>Bacteria</taxon>
        <taxon>Pseudomonadati</taxon>
        <taxon>Bdellovibrionota</taxon>
        <taxon>Bacteriovoracia</taxon>
        <taxon>Bacteriovoracales</taxon>
        <taxon>Bacteriovoracaceae</taxon>
        <taxon>Peredibacter</taxon>
    </lineage>
</organism>
<name>A0AAX4HK64_9BACT</name>
<dbReference type="RefSeq" id="WP_321390037.1">
    <property type="nucleotide sequence ID" value="NZ_CP139487.1"/>
</dbReference>
<dbReference type="KEGG" id="psti:SOO65_11945"/>
<reference evidence="2 3" key="1">
    <citation type="submission" date="2023-11" db="EMBL/GenBank/DDBJ databases">
        <title>Peredibacter starrii A3.12.</title>
        <authorList>
            <person name="Mitchell R.J."/>
        </authorList>
    </citation>
    <scope>NUCLEOTIDE SEQUENCE [LARGE SCALE GENOMIC DNA]</scope>
    <source>
        <strain evidence="2 3">A3.12</strain>
    </source>
</reference>
<dbReference type="EMBL" id="CP139487">
    <property type="protein sequence ID" value="WPU63399.1"/>
    <property type="molecule type" value="Genomic_DNA"/>
</dbReference>
<dbReference type="Proteomes" id="UP001324634">
    <property type="component" value="Chromosome"/>
</dbReference>
<evidence type="ECO:0000313" key="3">
    <source>
        <dbReference type="Proteomes" id="UP001324634"/>
    </source>
</evidence>
<evidence type="ECO:0000313" key="2">
    <source>
        <dbReference type="EMBL" id="WPU63399.1"/>
    </source>
</evidence>
<proteinExistence type="predicted"/>
<protein>
    <submittedName>
        <fullName evidence="2">Uncharacterized protein</fullName>
    </submittedName>
</protein>
<keyword evidence="1" id="KW-0732">Signal</keyword>
<feature type="chain" id="PRO_5043321034" evidence="1">
    <location>
        <begin position="19"/>
        <end position="378"/>
    </location>
</feature>
<accession>A0AAX4HK64</accession>
<sequence>MPQLLLFMAYFWSTFVGADTYTLADLEVLSNEGSHVEFFQHALDIRPSERQEAWKTMVSKMGDQYSRSILTKSEINRKDFQKIESLYDWPSLRIDDVFKGRRQEIGQRFLRSCLKGDNPCWNDLKAFWEKDKTDPEVAFKLSELTVNYKESPLSSWSFLEVALKSNLSEFYCKKEFVMTALWGKIEIDYIKLGPEGDLMRKIDLTIHPDCMPSLILEARKRLFSPPKMLDRELAFQILKSQSKADTFVQDFFYTVYLLDNPSQGELFNYSWNRLRELAGKSTRRDAVMKKMRELDPLPDDILASLDERKKRAILNHFKTYFPEYLSYYTDQCVLYYGGKGSFPSGNPTVHCQQFMDSELAPAIIDDFKIKQYQDVRKI</sequence>